<evidence type="ECO:0008006" key="3">
    <source>
        <dbReference type="Google" id="ProtNLM"/>
    </source>
</evidence>
<organism evidence="1 2">
    <name type="scientific">Vasconcelosia minhoensis LEGE 07310</name>
    <dbReference type="NCBI Taxonomy" id="915328"/>
    <lineage>
        <taxon>Bacteria</taxon>
        <taxon>Bacillati</taxon>
        <taxon>Cyanobacteriota</taxon>
        <taxon>Cyanophyceae</taxon>
        <taxon>Nodosilineales</taxon>
        <taxon>Cymatolegaceae</taxon>
        <taxon>Vasconcelosia</taxon>
        <taxon>Vasconcelosia minhoensis</taxon>
    </lineage>
</organism>
<accession>A0A8J7DCV6</accession>
<reference evidence="1" key="1">
    <citation type="submission" date="2020-10" db="EMBL/GenBank/DDBJ databases">
        <authorList>
            <person name="Castelo-Branco R."/>
            <person name="Eusebio N."/>
            <person name="Adriana R."/>
            <person name="Vieira A."/>
            <person name="Brugerolle De Fraissinette N."/>
            <person name="Rezende De Castro R."/>
            <person name="Schneider M.P."/>
            <person name="Vasconcelos V."/>
            <person name="Leao P.N."/>
        </authorList>
    </citation>
    <scope>NUCLEOTIDE SEQUENCE</scope>
    <source>
        <strain evidence="1">LEGE 07310</strain>
    </source>
</reference>
<name>A0A8J7DCV6_9CYAN</name>
<proteinExistence type="predicted"/>
<comment type="caution">
    <text evidence="1">The sequence shown here is derived from an EMBL/GenBank/DDBJ whole genome shotgun (WGS) entry which is preliminary data.</text>
</comment>
<dbReference type="Proteomes" id="UP000636505">
    <property type="component" value="Unassembled WGS sequence"/>
</dbReference>
<evidence type="ECO:0000313" key="1">
    <source>
        <dbReference type="EMBL" id="MBE9079282.1"/>
    </source>
</evidence>
<sequence>MLSTATGIRTARIFRDAVINLCGRESAFECLELPGGQNALLGIIPLEALGLEPDLQNQRLRILPMDSSDTYLTIY</sequence>
<dbReference type="EMBL" id="JADEXG010000052">
    <property type="protein sequence ID" value="MBE9079282.1"/>
    <property type="molecule type" value="Genomic_DNA"/>
</dbReference>
<dbReference type="AlphaFoldDB" id="A0A8J7DCV6"/>
<evidence type="ECO:0000313" key="2">
    <source>
        <dbReference type="Proteomes" id="UP000636505"/>
    </source>
</evidence>
<protein>
    <recommendedName>
        <fullName evidence="3">Aspartyl protease</fullName>
    </recommendedName>
</protein>
<gene>
    <name evidence="1" type="ORF">IQ241_18605</name>
</gene>
<keyword evidence="2" id="KW-1185">Reference proteome</keyword>